<dbReference type="SUPFAM" id="SSF57701">
    <property type="entry name" value="Zn2/Cys6 DNA-binding domain"/>
    <property type="match status" value="1"/>
</dbReference>
<comment type="caution">
    <text evidence="9">The sequence shown here is derived from an EMBL/GenBank/DDBJ whole genome shotgun (WGS) entry which is preliminary data.</text>
</comment>
<dbReference type="AlphaFoldDB" id="A0A9P4IN78"/>
<feature type="non-terminal residue" evidence="9">
    <location>
        <position position="1"/>
    </location>
</feature>
<feature type="compositionally biased region" description="Polar residues" evidence="6">
    <location>
        <begin position="79"/>
        <end position="96"/>
    </location>
</feature>
<dbReference type="OrthoDB" id="4161332at2759"/>
<dbReference type="PROSITE" id="PS00463">
    <property type="entry name" value="ZN2_CY6_FUNGAL_1"/>
    <property type="match status" value="1"/>
</dbReference>
<evidence type="ECO:0000313" key="9">
    <source>
        <dbReference type="EMBL" id="KAF2104616.1"/>
    </source>
</evidence>
<evidence type="ECO:0000256" key="7">
    <source>
        <dbReference type="SAM" id="Phobius"/>
    </source>
</evidence>
<keyword evidence="7" id="KW-0812">Transmembrane</keyword>
<dbReference type="InterPro" id="IPR036864">
    <property type="entry name" value="Zn2-C6_fun-type_DNA-bd_sf"/>
</dbReference>
<keyword evidence="2" id="KW-0479">Metal-binding</keyword>
<dbReference type="GO" id="GO:0006351">
    <property type="term" value="P:DNA-templated transcription"/>
    <property type="evidence" value="ECO:0007669"/>
    <property type="project" value="InterPro"/>
</dbReference>
<evidence type="ECO:0000256" key="6">
    <source>
        <dbReference type="SAM" id="MobiDB-lite"/>
    </source>
</evidence>
<comment type="subcellular location">
    <subcellularLocation>
        <location evidence="1">Nucleus</location>
    </subcellularLocation>
</comment>
<protein>
    <recommendedName>
        <fullName evidence="8">Zn(2)-C6 fungal-type domain-containing protein</fullName>
    </recommendedName>
</protein>
<feature type="region of interest" description="Disordered" evidence="6">
    <location>
        <begin position="40"/>
        <end position="97"/>
    </location>
</feature>
<keyword evidence="10" id="KW-1185">Reference proteome</keyword>
<keyword evidence="7" id="KW-1133">Transmembrane helix</keyword>
<keyword evidence="3" id="KW-0805">Transcription regulation</keyword>
<evidence type="ECO:0000259" key="8">
    <source>
        <dbReference type="PROSITE" id="PS50048"/>
    </source>
</evidence>
<dbReference type="CDD" id="cd00067">
    <property type="entry name" value="GAL4"/>
    <property type="match status" value="1"/>
</dbReference>
<dbReference type="PANTHER" id="PTHR47338">
    <property type="entry name" value="ZN(II)2CYS6 TRANSCRIPTION FACTOR (EUROFUNG)-RELATED"/>
    <property type="match status" value="1"/>
</dbReference>
<dbReference type="InterPro" id="IPR001138">
    <property type="entry name" value="Zn2Cys6_DnaBD"/>
</dbReference>
<dbReference type="PROSITE" id="PS50048">
    <property type="entry name" value="ZN2_CY6_FUNGAL_2"/>
    <property type="match status" value="1"/>
</dbReference>
<dbReference type="InterPro" id="IPR050815">
    <property type="entry name" value="TF_fung"/>
</dbReference>
<feature type="compositionally biased region" description="Basic residues" evidence="6">
    <location>
        <begin position="54"/>
        <end position="63"/>
    </location>
</feature>
<dbReference type="Pfam" id="PF04082">
    <property type="entry name" value="Fungal_trans"/>
    <property type="match status" value="1"/>
</dbReference>
<keyword evidence="7" id="KW-0472">Membrane</keyword>
<feature type="region of interest" description="Disordered" evidence="6">
    <location>
        <begin position="544"/>
        <end position="601"/>
    </location>
</feature>
<evidence type="ECO:0000256" key="4">
    <source>
        <dbReference type="ARBA" id="ARBA00023163"/>
    </source>
</evidence>
<dbReference type="InterPro" id="IPR007219">
    <property type="entry name" value="XnlR_reg_dom"/>
</dbReference>
<gene>
    <name evidence="9" type="ORF">NA57DRAFT_29975</name>
</gene>
<sequence length="656" mass="73533">EARKMRGSIACVACRVAKRQCTTLDDKPPCERCKAFGRADSCRFPAPGTSALHRQSKQLRRAAQRSSIADGSPLPFRSPPSSETTAQKGSPSSATSVDLHDVNPFTLFTDEVKNSYLRCSYKWSFHHIPTLLQNVREEKLDIWVMWAIMALSIRFVAVPPAPFSTPIEASNAYAAHARQLLQPSLESPSLSRVQALLMITGHSWGAGDGAKAWMYLGTAVRMVQVLDLCEEEPLPTNRAPTREEFIYAEERRRAAWTCFLMDSLLSGGKGRKRSLGFEDMRIQLPCEKDFFYFGEPVTCERLNGRIIPNPLLPIGTLGIVAHSMRAADFWGDVAKWACSNTVKEELPWDTKSQYQNLTRRIEHWKLSLPPRLHYSLFALHAHSAIDQGQAFIYIQSTIRQESEATPSEWSYWRTHSRKELFTTATTVCDMMEEMRKFGVFFLRGCVPWIGFTIYTAVGVMLYCYNFPAPDDDPEVILKAKDRVIDGCSFLKEMKAWPMADTWFETIKRMQAFYRNLKAKGDEGVTPDERENLKNSLIDYGHLQSPSAEVSPASNPSPATVQPEKGEGPSPQSPLPITIPATPVTSNLDANGNGLSPGTIAQSTQYMDPNAYATDTMWDVTNPFELNYDFNSADFDAIMADATQGFWIDFPGEVGFS</sequence>
<keyword evidence="5" id="KW-0539">Nucleus</keyword>
<dbReference type="GO" id="GO:0005634">
    <property type="term" value="C:nucleus"/>
    <property type="evidence" value="ECO:0007669"/>
    <property type="project" value="UniProtKB-SubCell"/>
</dbReference>
<proteinExistence type="predicted"/>
<feature type="compositionally biased region" description="Polar residues" evidence="6">
    <location>
        <begin position="544"/>
        <end position="559"/>
    </location>
</feature>
<organism evidence="9 10">
    <name type="scientific">Rhizodiscina lignyota</name>
    <dbReference type="NCBI Taxonomy" id="1504668"/>
    <lineage>
        <taxon>Eukaryota</taxon>
        <taxon>Fungi</taxon>
        <taxon>Dikarya</taxon>
        <taxon>Ascomycota</taxon>
        <taxon>Pezizomycotina</taxon>
        <taxon>Dothideomycetes</taxon>
        <taxon>Pleosporomycetidae</taxon>
        <taxon>Aulographales</taxon>
        <taxon>Rhizodiscinaceae</taxon>
        <taxon>Rhizodiscina</taxon>
    </lineage>
</organism>
<evidence type="ECO:0000256" key="5">
    <source>
        <dbReference type="ARBA" id="ARBA00023242"/>
    </source>
</evidence>
<feature type="compositionally biased region" description="Polar residues" evidence="6">
    <location>
        <begin position="582"/>
        <end position="601"/>
    </location>
</feature>
<keyword evidence="4" id="KW-0804">Transcription</keyword>
<accession>A0A9P4IN78</accession>
<dbReference type="GO" id="GO:0003677">
    <property type="term" value="F:DNA binding"/>
    <property type="evidence" value="ECO:0007669"/>
    <property type="project" value="InterPro"/>
</dbReference>
<feature type="domain" description="Zn(2)-C6 fungal-type" evidence="8">
    <location>
        <begin position="10"/>
        <end position="44"/>
    </location>
</feature>
<dbReference type="Proteomes" id="UP000799772">
    <property type="component" value="Unassembled WGS sequence"/>
</dbReference>
<evidence type="ECO:0000256" key="1">
    <source>
        <dbReference type="ARBA" id="ARBA00004123"/>
    </source>
</evidence>
<name>A0A9P4IN78_9PEZI</name>
<evidence type="ECO:0000256" key="2">
    <source>
        <dbReference type="ARBA" id="ARBA00022723"/>
    </source>
</evidence>
<evidence type="ECO:0000256" key="3">
    <source>
        <dbReference type="ARBA" id="ARBA00023015"/>
    </source>
</evidence>
<dbReference type="PANTHER" id="PTHR47338:SF5">
    <property type="entry name" value="ZN(II)2CYS6 TRANSCRIPTION FACTOR (EUROFUNG)"/>
    <property type="match status" value="1"/>
</dbReference>
<dbReference type="GO" id="GO:0008270">
    <property type="term" value="F:zinc ion binding"/>
    <property type="evidence" value="ECO:0007669"/>
    <property type="project" value="InterPro"/>
</dbReference>
<dbReference type="EMBL" id="ML978121">
    <property type="protein sequence ID" value="KAF2104616.1"/>
    <property type="molecule type" value="Genomic_DNA"/>
</dbReference>
<reference evidence="9" key="1">
    <citation type="journal article" date="2020" name="Stud. Mycol.">
        <title>101 Dothideomycetes genomes: a test case for predicting lifestyles and emergence of pathogens.</title>
        <authorList>
            <person name="Haridas S."/>
            <person name="Albert R."/>
            <person name="Binder M."/>
            <person name="Bloem J."/>
            <person name="Labutti K."/>
            <person name="Salamov A."/>
            <person name="Andreopoulos B."/>
            <person name="Baker S."/>
            <person name="Barry K."/>
            <person name="Bills G."/>
            <person name="Bluhm B."/>
            <person name="Cannon C."/>
            <person name="Castanera R."/>
            <person name="Culley D."/>
            <person name="Daum C."/>
            <person name="Ezra D."/>
            <person name="Gonzalez J."/>
            <person name="Henrissat B."/>
            <person name="Kuo A."/>
            <person name="Liang C."/>
            <person name="Lipzen A."/>
            <person name="Lutzoni F."/>
            <person name="Magnuson J."/>
            <person name="Mondo S."/>
            <person name="Nolan M."/>
            <person name="Ohm R."/>
            <person name="Pangilinan J."/>
            <person name="Park H.-J."/>
            <person name="Ramirez L."/>
            <person name="Alfaro M."/>
            <person name="Sun H."/>
            <person name="Tritt A."/>
            <person name="Yoshinaga Y."/>
            <person name="Zwiers L.-H."/>
            <person name="Turgeon B."/>
            <person name="Goodwin S."/>
            <person name="Spatafora J."/>
            <person name="Crous P."/>
            <person name="Grigoriev I."/>
        </authorList>
    </citation>
    <scope>NUCLEOTIDE SEQUENCE</scope>
    <source>
        <strain evidence="9">CBS 133067</strain>
    </source>
</reference>
<dbReference type="SMART" id="SM00906">
    <property type="entry name" value="Fungal_trans"/>
    <property type="match status" value="1"/>
</dbReference>
<evidence type="ECO:0000313" key="10">
    <source>
        <dbReference type="Proteomes" id="UP000799772"/>
    </source>
</evidence>
<feature type="transmembrane region" description="Helical" evidence="7">
    <location>
        <begin position="440"/>
        <end position="462"/>
    </location>
</feature>
<dbReference type="CDD" id="cd12148">
    <property type="entry name" value="fungal_TF_MHR"/>
    <property type="match status" value="1"/>
</dbReference>
<dbReference type="GO" id="GO:0000981">
    <property type="term" value="F:DNA-binding transcription factor activity, RNA polymerase II-specific"/>
    <property type="evidence" value="ECO:0007669"/>
    <property type="project" value="InterPro"/>
</dbReference>